<dbReference type="Gene3D" id="1.25.40.10">
    <property type="entry name" value="Tetratricopeptide repeat domain"/>
    <property type="match status" value="2"/>
</dbReference>
<evidence type="ECO:0000256" key="1">
    <source>
        <dbReference type="ARBA" id="ARBA00022737"/>
    </source>
</evidence>
<keyword evidence="3" id="KW-0472">Membrane</keyword>
<dbReference type="SMART" id="SM00028">
    <property type="entry name" value="TPR"/>
    <property type="match status" value="3"/>
</dbReference>
<keyword evidence="3" id="KW-1133">Transmembrane helix</keyword>
<protein>
    <recommendedName>
        <fullName evidence="4">ORC1/DEAH AAA+ ATPase domain-containing protein</fullName>
    </recommendedName>
</protein>
<dbReference type="PANTHER" id="PTHR45641:SF19">
    <property type="entry name" value="NEPHROCYSTIN-3"/>
    <property type="match status" value="1"/>
</dbReference>
<dbReference type="KEGG" id="aqu:109580921"/>
<dbReference type="Pfam" id="PF13401">
    <property type="entry name" value="AAA_22"/>
    <property type="match status" value="1"/>
</dbReference>
<dbReference type="Proteomes" id="UP000007879">
    <property type="component" value="Unassembled WGS sequence"/>
</dbReference>
<organism evidence="5">
    <name type="scientific">Amphimedon queenslandica</name>
    <name type="common">Sponge</name>
    <dbReference type="NCBI Taxonomy" id="400682"/>
    <lineage>
        <taxon>Eukaryota</taxon>
        <taxon>Metazoa</taxon>
        <taxon>Porifera</taxon>
        <taxon>Demospongiae</taxon>
        <taxon>Heteroscleromorpha</taxon>
        <taxon>Haplosclerida</taxon>
        <taxon>Niphatidae</taxon>
        <taxon>Amphimedon</taxon>
    </lineage>
</organism>
<dbReference type="AlphaFoldDB" id="A0A1X7V898"/>
<dbReference type="PANTHER" id="PTHR45641">
    <property type="entry name" value="TETRATRICOPEPTIDE REPEAT PROTEIN (AFU_ORTHOLOGUE AFUA_6G03870)"/>
    <property type="match status" value="1"/>
</dbReference>
<dbReference type="STRING" id="400682.A0A1X7V898"/>
<dbReference type="InterPro" id="IPR019734">
    <property type="entry name" value="TPR_rpt"/>
</dbReference>
<evidence type="ECO:0000259" key="4">
    <source>
        <dbReference type="Pfam" id="PF13401"/>
    </source>
</evidence>
<dbReference type="EnsemblMetazoa" id="Aqu2.1.36525_001">
    <property type="protein sequence ID" value="Aqu2.1.36525_001"/>
    <property type="gene ID" value="Aqu2.1.36525"/>
</dbReference>
<keyword evidence="6" id="KW-1185">Reference proteome</keyword>
<dbReference type="InterPro" id="IPR027417">
    <property type="entry name" value="P-loop_NTPase"/>
</dbReference>
<feature type="transmembrane region" description="Helical" evidence="3">
    <location>
        <begin position="56"/>
        <end position="78"/>
    </location>
</feature>
<evidence type="ECO:0000313" key="6">
    <source>
        <dbReference type="Proteomes" id="UP000007879"/>
    </source>
</evidence>
<gene>
    <name evidence="5" type="primary">109580921</name>
</gene>
<name>A0A1X7V898_AMPQE</name>
<dbReference type="GO" id="GO:0016887">
    <property type="term" value="F:ATP hydrolysis activity"/>
    <property type="evidence" value="ECO:0007669"/>
    <property type="project" value="InterPro"/>
</dbReference>
<reference evidence="5" key="2">
    <citation type="submission" date="2017-05" db="UniProtKB">
        <authorList>
            <consortium name="EnsemblMetazoa"/>
        </authorList>
    </citation>
    <scope>IDENTIFICATION</scope>
</reference>
<dbReference type="SUPFAM" id="SSF52540">
    <property type="entry name" value="P-loop containing nucleoside triphosphate hydrolases"/>
    <property type="match status" value="1"/>
</dbReference>
<evidence type="ECO:0000256" key="3">
    <source>
        <dbReference type="SAM" id="Phobius"/>
    </source>
</evidence>
<keyword evidence="2" id="KW-0802">TPR repeat</keyword>
<sequence>MSSIYCYLRHSNRCSVFKFCRSLHRSPVLYETPPITPPPTRNPFKRIARYFRNDPFARVSVIFGGTVLTVLLIIEAFIPKEAKKVKPQVAILPPSVSHPTIARENELSSLLASVPTLVSTKPSVVIVTGLVGSGKTELTNQFVSKFVEVSLPRFSKKESSKPIVIHLDASGTRSLGDSARYAVGSLGVTSSESGDSLSSHLSSLLRKLGEQKARWLLIIDGVNSETAPLIRELISSSTSNGRTHRKGYLLVTARSGEVSGLFSGHQKTISLEKGLTETQTEELFYKLSASEQKYPKEQVQDLTSNLLRSNPYLISLAALTLRMYEYFCSHHEGEIRDNLLSQYIDMIKSCDNHVTGHDDHMTGNVTRLYIGALSSCDNYFLHSIDFLSLCDLDRPVPISLIKEHLNNPFYRLPLTPGSASILEDTPTAPPISPPSQSYLSAVKDKLTQMTGWPPPSPPPLPPSQALPDPLTSLRLSPFVHAHTHYGVELLSFSPGLKDHVDNHFLAYTAPKIEKEHLLTEEQRWNESAWFKRFRSFDSQSSLSSFHRSLPGLESSSVQAEKEWGNKPPPSPHVKSYSDYIHNISHNHRFLSALRSELKYLSRDPSDIALRRYLRPHLVLLSSNEGVLSKRDCLWTEASLLSIDSALSSDKTLYINKYNDLVQKMKEVFGSKDYAIASALTSLAELHYYNGHYKKAEELLLTAVGMYESSSLNRSPLSSLSSSSFPTSSFTPSSLSFSDSMDYAFSLATLGLVLASLEEREKCRDTLEKALGLFQTLPSNGEVPKKQRRLVATTVTDLGHAYISTGDLISAKRYLDLASVAQRGIHGDDHPEVVRTLNVLSIVHVLLGDDEKSRELRREAGKIQQRLQQISDIA</sequence>
<keyword evidence="1" id="KW-0677">Repeat</keyword>
<dbReference type="OrthoDB" id="771227at2759"/>
<keyword evidence="3" id="KW-0812">Transmembrane</keyword>
<dbReference type="EnsemblMetazoa" id="XM_019994507.1">
    <property type="protein sequence ID" value="XP_019850066.1"/>
    <property type="gene ID" value="LOC109580921"/>
</dbReference>
<dbReference type="InterPro" id="IPR011990">
    <property type="entry name" value="TPR-like_helical_dom_sf"/>
</dbReference>
<reference evidence="6" key="1">
    <citation type="journal article" date="2010" name="Nature">
        <title>The Amphimedon queenslandica genome and the evolution of animal complexity.</title>
        <authorList>
            <person name="Srivastava M."/>
            <person name="Simakov O."/>
            <person name="Chapman J."/>
            <person name="Fahey B."/>
            <person name="Gauthier M.E."/>
            <person name="Mitros T."/>
            <person name="Richards G.S."/>
            <person name="Conaco C."/>
            <person name="Dacre M."/>
            <person name="Hellsten U."/>
            <person name="Larroux C."/>
            <person name="Putnam N.H."/>
            <person name="Stanke M."/>
            <person name="Adamska M."/>
            <person name="Darling A."/>
            <person name="Degnan S.M."/>
            <person name="Oakley T.H."/>
            <person name="Plachetzki D.C."/>
            <person name="Zhai Y."/>
            <person name="Adamski M."/>
            <person name="Calcino A."/>
            <person name="Cummins S.F."/>
            <person name="Goodstein D.M."/>
            <person name="Harris C."/>
            <person name="Jackson D.J."/>
            <person name="Leys S.P."/>
            <person name="Shu S."/>
            <person name="Woodcroft B.J."/>
            <person name="Vervoort M."/>
            <person name="Kosik K.S."/>
            <person name="Manning G."/>
            <person name="Degnan B.M."/>
            <person name="Rokhsar D.S."/>
        </authorList>
    </citation>
    <scope>NUCLEOTIDE SEQUENCE [LARGE SCALE GENOMIC DNA]</scope>
</reference>
<dbReference type="InterPro" id="IPR049945">
    <property type="entry name" value="AAA_22"/>
</dbReference>
<dbReference type="Gene3D" id="3.40.50.300">
    <property type="entry name" value="P-loop containing nucleotide triphosphate hydrolases"/>
    <property type="match status" value="1"/>
</dbReference>
<dbReference type="eggNOG" id="ENOG502S5BI">
    <property type="taxonomic scope" value="Eukaryota"/>
</dbReference>
<dbReference type="SUPFAM" id="SSF48452">
    <property type="entry name" value="TPR-like"/>
    <property type="match status" value="1"/>
</dbReference>
<feature type="domain" description="ORC1/DEAH AAA+ ATPase" evidence="4">
    <location>
        <begin position="122"/>
        <end position="233"/>
    </location>
</feature>
<accession>A0A1X7V898</accession>
<evidence type="ECO:0000256" key="2">
    <source>
        <dbReference type="ARBA" id="ARBA00022803"/>
    </source>
</evidence>
<proteinExistence type="predicted"/>
<evidence type="ECO:0000313" key="5">
    <source>
        <dbReference type="EnsemblMetazoa" id="Aqu2.1.36525_001"/>
    </source>
</evidence>
<dbReference type="InParanoid" id="A0A1X7V898"/>
<dbReference type="Pfam" id="PF13424">
    <property type="entry name" value="TPR_12"/>
    <property type="match status" value="1"/>
</dbReference>